<feature type="region of interest" description="Disordered" evidence="1">
    <location>
        <begin position="91"/>
        <end position="226"/>
    </location>
</feature>
<evidence type="ECO:0000313" key="2">
    <source>
        <dbReference type="EMBL" id="KMZ71983.1"/>
    </source>
</evidence>
<dbReference type="EMBL" id="LFYR01000644">
    <property type="protein sequence ID" value="KMZ71983.1"/>
    <property type="molecule type" value="Genomic_DNA"/>
</dbReference>
<gene>
    <name evidence="2" type="ORF">ZOSMA_170G00040</name>
</gene>
<dbReference type="Proteomes" id="UP000036987">
    <property type="component" value="Unassembled WGS sequence"/>
</dbReference>
<feature type="compositionally biased region" description="Basic and acidic residues" evidence="1">
    <location>
        <begin position="91"/>
        <end position="111"/>
    </location>
</feature>
<sequence length="226" mass="24816">MGACVSKFGTQASEEGIPPSKEEEYCTGAGNKSERPREVGSSVEEEKKIVVDESSTEEKKKDWGKDEVKRRSLSILFKEVFSGILFKENDAADEKKPLAVEPKKSQDEKPKVVIPGEPTGGVEKTEKSGVEDEKTEKSGVEDEKTEKSGVEDEKTEKFGVGVQKTEKSEVEVEVNIVESDEPKATSQYLKKEPEPEIKVVPPVPAPEVTASETDQPKITGDEDSKK</sequence>
<evidence type="ECO:0000256" key="1">
    <source>
        <dbReference type="SAM" id="MobiDB-lite"/>
    </source>
</evidence>
<reference evidence="3" key="1">
    <citation type="journal article" date="2016" name="Nature">
        <title>The genome of the seagrass Zostera marina reveals angiosperm adaptation to the sea.</title>
        <authorList>
            <person name="Olsen J.L."/>
            <person name="Rouze P."/>
            <person name="Verhelst B."/>
            <person name="Lin Y.-C."/>
            <person name="Bayer T."/>
            <person name="Collen J."/>
            <person name="Dattolo E."/>
            <person name="De Paoli E."/>
            <person name="Dittami S."/>
            <person name="Maumus F."/>
            <person name="Michel G."/>
            <person name="Kersting A."/>
            <person name="Lauritano C."/>
            <person name="Lohaus R."/>
            <person name="Toepel M."/>
            <person name="Tonon T."/>
            <person name="Vanneste K."/>
            <person name="Amirebrahimi M."/>
            <person name="Brakel J."/>
            <person name="Bostroem C."/>
            <person name="Chovatia M."/>
            <person name="Grimwood J."/>
            <person name="Jenkins J.W."/>
            <person name="Jueterbock A."/>
            <person name="Mraz A."/>
            <person name="Stam W.T."/>
            <person name="Tice H."/>
            <person name="Bornberg-Bauer E."/>
            <person name="Green P.J."/>
            <person name="Pearson G.A."/>
            <person name="Procaccini G."/>
            <person name="Duarte C.M."/>
            <person name="Schmutz J."/>
            <person name="Reusch T.B.H."/>
            <person name="Van de Peer Y."/>
        </authorList>
    </citation>
    <scope>NUCLEOTIDE SEQUENCE [LARGE SCALE GENOMIC DNA]</scope>
    <source>
        <strain evidence="3">cv. Finnish</strain>
    </source>
</reference>
<evidence type="ECO:0000313" key="3">
    <source>
        <dbReference type="Proteomes" id="UP000036987"/>
    </source>
</evidence>
<feature type="region of interest" description="Disordered" evidence="1">
    <location>
        <begin position="1"/>
        <end position="67"/>
    </location>
</feature>
<name>A0A0K9PSD1_ZOSMR</name>
<feature type="compositionally biased region" description="Basic and acidic residues" evidence="1">
    <location>
        <begin position="32"/>
        <end position="67"/>
    </location>
</feature>
<feature type="compositionally biased region" description="Basic and acidic residues" evidence="1">
    <location>
        <begin position="123"/>
        <end position="157"/>
    </location>
</feature>
<comment type="caution">
    <text evidence="2">The sequence shown here is derived from an EMBL/GenBank/DDBJ whole genome shotgun (WGS) entry which is preliminary data.</text>
</comment>
<keyword evidence="3" id="KW-1185">Reference proteome</keyword>
<dbReference type="AlphaFoldDB" id="A0A0K9PSD1"/>
<proteinExistence type="predicted"/>
<protein>
    <submittedName>
        <fullName evidence="2">Uncharacterized protein</fullName>
    </submittedName>
</protein>
<organism evidence="2 3">
    <name type="scientific">Zostera marina</name>
    <name type="common">Eelgrass</name>
    <dbReference type="NCBI Taxonomy" id="29655"/>
    <lineage>
        <taxon>Eukaryota</taxon>
        <taxon>Viridiplantae</taxon>
        <taxon>Streptophyta</taxon>
        <taxon>Embryophyta</taxon>
        <taxon>Tracheophyta</taxon>
        <taxon>Spermatophyta</taxon>
        <taxon>Magnoliopsida</taxon>
        <taxon>Liliopsida</taxon>
        <taxon>Zosteraceae</taxon>
        <taxon>Zostera</taxon>
    </lineage>
</organism>
<accession>A0A0K9PSD1</accession>